<dbReference type="AlphaFoldDB" id="A0A645IYJ3"/>
<comment type="caution">
    <text evidence="1">The sequence shown here is derived from an EMBL/GenBank/DDBJ whole genome shotgun (WGS) entry which is preliminary data.</text>
</comment>
<proteinExistence type="predicted"/>
<reference evidence="1" key="1">
    <citation type="submission" date="2019-08" db="EMBL/GenBank/DDBJ databases">
        <authorList>
            <person name="Kucharzyk K."/>
            <person name="Murdoch R.W."/>
            <person name="Higgins S."/>
            <person name="Loffler F."/>
        </authorList>
    </citation>
    <scope>NUCLEOTIDE SEQUENCE</scope>
</reference>
<protein>
    <submittedName>
        <fullName evidence="1">Uncharacterized protein</fullName>
    </submittedName>
</protein>
<name>A0A645IYJ3_9ZZZZ</name>
<gene>
    <name evidence="1" type="ORF">SDC9_204205</name>
</gene>
<dbReference type="EMBL" id="VSSQ01126933">
    <property type="protein sequence ID" value="MPN56515.1"/>
    <property type="molecule type" value="Genomic_DNA"/>
</dbReference>
<evidence type="ECO:0000313" key="1">
    <source>
        <dbReference type="EMBL" id="MPN56515.1"/>
    </source>
</evidence>
<sequence>MREYRLKFLQAGSEGHYIFGMVLPVTLAVYDVNAASQLSGERYELVEVIGADHDHLGVALVRQRL</sequence>
<organism evidence="1">
    <name type="scientific">bioreactor metagenome</name>
    <dbReference type="NCBI Taxonomy" id="1076179"/>
    <lineage>
        <taxon>unclassified sequences</taxon>
        <taxon>metagenomes</taxon>
        <taxon>ecological metagenomes</taxon>
    </lineage>
</organism>
<accession>A0A645IYJ3</accession>